<evidence type="ECO:0000313" key="2">
    <source>
        <dbReference type="EMBL" id="ANB10449.1"/>
    </source>
</evidence>
<sequence>MGTGVAHEHVRRSSGSLTPWPPRARSCTAIPTRSPNRPTASAEGLDRFWRDVRTHTLHAPVAHKRREVGRPVLTGELPQPTRYS</sequence>
<organism evidence="2 3">
    <name type="scientific">Streptomyces ambofaciens</name>
    <dbReference type="NCBI Taxonomy" id="1889"/>
    <lineage>
        <taxon>Bacteria</taxon>
        <taxon>Bacillati</taxon>
        <taxon>Actinomycetota</taxon>
        <taxon>Actinomycetes</taxon>
        <taxon>Kitasatosporales</taxon>
        <taxon>Streptomycetaceae</taxon>
        <taxon>Streptomyces</taxon>
    </lineage>
</organism>
<feature type="region of interest" description="Disordered" evidence="1">
    <location>
        <begin position="60"/>
        <end position="84"/>
    </location>
</feature>
<feature type="region of interest" description="Disordered" evidence="1">
    <location>
        <begin position="1"/>
        <end position="42"/>
    </location>
</feature>
<protein>
    <recommendedName>
        <fullName evidence="4">Acyl-CoA dehydrogenase C-terminal domain-containing protein</fullName>
    </recommendedName>
</protein>
<name>A0ABM6B9R8_STRAM</name>
<accession>A0ABM6B9R8</accession>
<reference evidence="3" key="1">
    <citation type="submission" date="2015-10" db="EMBL/GenBank/DDBJ databases">
        <title>Complete genome sequence of Streptomyces ambofaciens DSM 40697.</title>
        <authorList>
            <person name="Thibessard A."/>
            <person name="Leblond P."/>
        </authorList>
    </citation>
    <scope>NUCLEOTIDE SEQUENCE [LARGE SCALE GENOMIC DNA]</scope>
    <source>
        <strain evidence="3">DSM 40697</strain>
    </source>
</reference>
<evidence type="ECO:0008006" key="4">
    <source>
        <dbReference type="Google" id="ProtNLM"/>
    </source>
</evidence>
<dbReference type="Proteomes" id="UP000076720">
    <property type="component" value="Chromosome"/>
</dbReference>
<evidence type="ECO:0000256" key="1">
    <source>
        <dbReference type="SAM" id="MobiDB-lite"/>
    </source>
</evidence>
<evidence type="ECO:0000313" key="3">
    <source>
        <dbReference type="Proteomes" id="UP000076720"/>
    </source>
</evidence>
<gene>
    <name evidence="2" type="ORF">SAM40697_6496</name>
</gene>
<dbReference type="Gene3D" id="1.20.140.10">
    <property type="entry name" value="Butyryl-CoA Dehydrogenase, subunit A, domain 3"/>
    <property type="match status" value="1"/>
</dbReference>
<reference evidence="2 3" key="2">
    <citation type="journal article" date="2016" name="Genome Announc.">
        <title>Complete Genome Sequence of Streptomyces ambofaciens DSM 40697, a Paradigm for Genome Plasticity Studies.</title>
        <authorList>
            <person name="Thibessard A."/>
            <person name="Leblond P."/>
        </authorList>
    </citation>
    <scope>NUCLEOTIDE SEQUENCE [LARGE SCALE GENOMIC DNA]</scope>
    <source>
        <strain evidence="2 3">DSM 40697</strain>
    </source>
</reference>
<keyword evidence="3" id="KW-1185">Reference proteome</keyword>
<dbReference type="EMBL" id="CP012949">
    <property type="protein sequence ID" value="ANB10449.1"/>
    <property type="molecule type" value="Genomic_DNA"/>
</dbReference>
<feature type="compositionally biased region" description="Polar residues" evidence="1">
    <location>
        <begin position="29"/>
        <end position="39"/>
    </location>
</feature>
<proteinExistence type="predicted"/>